<dbReference type="InParanoid" id="A0A369JZ37"/>
<comment type="caution">
    <text evidence="1">The sequence shown here is derived from an EMBL/GenBank/DDBJ whole genome shotgun (WGS) entry which is preliminary data.</text>
</comment>
<evidence type="ECO:0000313" key="1">
    <source>
        <dbReference type="EMBL" id="RDB26500.1"/>
    </source>
</evidence>
<dbReference type="AlphaFoldDB" id="A0A369JZ37"/>
<reference evidence="1" key="1">
    <citation type="submission" date="2018-04" db="EMBL/GenBank/DDBJ databases">
        <title>Whole genome sequencing of Hypsizygus marmoreus.</title>
        <authorList>
            <person name="Choi I.-G."/>
            <person name="Min B."/>
            <person name="Kim J.-G."/>
            <person name="Kim S."/>
            <person name="Oh Y.-L."/>
            <person name="Kong W.-S."/>
            <person name="Park H."/>
            <person name="Jeong J."/>
            <person name="Song E.-S."/>
        </authorList>
    </citation>
    <scope>NUCLEOTIDE SEQUENCE [LARGE SCALE GENOMIC DNA]</scope>
    <source>
        <strain evidence="1">51987-8</strain>
    </source>
</reference>
<gene>
    <name evidence="1" type="ORF">Hypma_005603</name>
</gene>
<proteinExistence type="predicted"/>
<dbReference type="EMBL" id="LUEZ02000029">
    <property type="protein sequence ID" value="RDB26500.1"/>
    <property type="molecule type" value="Genomic_DNA"/>
</dbReference>
<dbReference type="Proteomes" id="UP000076154">
    <property type="component" value="Unassembled WGS sequence"/>
</dbReference>
<accession>A0A369JZ37</accession>
<sequence>MSRAERDWYWHCPEFEDYRETVSTVRERVCMSLQSILSKCTSLLKHWKLSSHQIPPPISRFNQLRKIALSSWPHMSSSLKRSIMDILYDERKLYGLNVAMSVSIRAKVDALEARTAVRCCAEVKKVDERPLNVR</sequence>
<protein>
    <submittedName>
        <fullName evidence="1">Uncharacterized protein</fullName>
    </submittedName>
</protein>
<evidence type="ECO:0000313" key="2">
    <source>
        <dbReference type="Proteomes" id="UP000076154"/>
    </source>
</evidence>
<organism evidence="1 2">
    <name type="scientific">Hypsizygus marmoreus</name>
    <name type="common">White beech mushroom</name>
    <name type="synonym">Agaricus marmoreus</name>
    <dbReference type="NCBI Taxonomy" id="39966"/>
    <lineage>
        <taxon>Eukaryota</taxon>
        <taxon>Fungi</taxon>
        <taxon>Dikarya</taxon>
        <taxon>Basidiomycota</taxon>
        <taxon>Agaricomycotina</taxon>
        <taxon>Agaricomycetes</taxon>
        <taxon>Agaricomycetidae</taxon>
        <taxon>Agaricales</taxon>
        <taxon>Tricholomatineae</taxon>
        <taxon>Lyophyllaceae</taxon>
        <taxon>Hypsizygus</taxon>
    </lineage>
</organism>
<name>A0A369JZ37_HYPMA</name>
<keyword evidence="2" id="KW-1185">Reference proteome</keyword>